<protein>
    <submittedName>
        <fullName evidence="2">LacI family DNA-binding transcriptional regulator</fullName>
    </submittedName>
</protein>
<dbReference type="InterPro" id="IPR000843">
    <property type="entry name" value="HTH_LacI"/>
</dbReference>
<dbReference type="Pfam" id="PF13377">
    <property type="entry name" value="Peripla_BP_3"/>
    <property type="match status" value="1"/>
</dbReference>
<sequence>MKDVARTAGVSVMTVSRAFKSDRSVSQQTREKVREIAEQMGYVFDSTAANLRSQKSGFVAVTIPTIDNGNFSDTVGSLSAQLNGAGLQILLGYSNYSIEKEEELIEQLLRRRPEAIVVTGGRHTERTRRLLGQAGIPVVEMWDLPTDPIDHVVGFSNASTMEMMVDHLVEQGYRRIAFVGGDTVWDTRGADRRRGFVAGMTRHGLLDQARFIAGGKPPISMRQGADAMAELLAQYPDTEAVVCVSDPAAFGATTECIRRGLAVPGDMAVAGFGGYELSAISCPTITTVDPRPADIGSQTAHLISSLLEQGGAGQASQRLEITPMLRPGESTTRT</sequence>
<accession>A0A9X1FUV5</accession>
<dbReference type="Pfam" id="PF00356">
    <property type="entry name" value="LacI"/>
    <property type="match status" value="1"/>
</dbReference>
<organism evidence="2 3">
    <name type="scientific">Roseobacter insulae</name>
    <dbReference type="NCBI Taxonomy" id="2859783"/>
    <lineage>
        <taxon>Bacteria</taxon>
        <taxon>Pseudomonadati</taxon>
        <taxon>Pseudomonadota</taxon>
        <taxon>Alphaproteobacteria</taxon>
        <taxon>Rhodobacterales</taxon>
        <taxon>Roseobacteraceae</taxon>
        <taxon>Roseobacter</taxon>
    </lineage>
</organism>
<dbReference type="AlphaFoldDB" id="A0A9X1FUV5"/>
<gene>
    <name evidence="2" type="ORF">KX928_11350</name>
</gene>
<feature type="domain" description="HTH lacI-type" evidence="1">
    <location>
        <begin position="1"/>
        <end position="53"/>
    </location>
</feature>
<proteinExistence type="predicted"/>
<dbReference type="GO" id="GO:0000976">
    <property type="term" value="F:transcription cis-regulatory region binding"/>
    <property type="evidence" value="ECO:0007669"/>
    <property type="project" value="TreeGrafter"/>
</dbReference>
<dbReference type="InterPro" id="IPR046335">
    <property type="entry name" value="LacI/GalR-like_sensor"/>
</dbReference>
<keyword evidence="3" id="KW-1185">Reference proteome</keyword>
<dbReference type="Proteomes" id="UP001138661">
    <property type="component" value="Unassembled WGS sequence"/>
</dbReference>
<dbReference type="CDD" id="cd01575">
    <property type="entry name" value="PBP1_GntR"/>
    <property type="match status" value="1"/>
</dbReference>
<dbReference type="PANTHER" id="PTHR30146">
    <property type="entry name" value="LACI-RELATED TRANSCRIPTIONAL REPRESSOR"/>
    <property type="match status" value="1"/>
</dbReference>
<evidence type="ECO:0000259" key="1">
    <source>
        <dbReference type="PROSITE" id="PS50932"/>
    </source>
</evidence>
<keyword evidence="2" id="KW-0238">DNA-binding</keyword>
<evidence type="ECO:0000313" key="3">
    <source>
        <dbReference type="Proteomes" id="UP001138661"/>
    </source>
</evidence>
<name>A0A9X1FUV5_9RHOB</name>
<dbReference type="PROSITE" id="PS50932">
    <property type="entry name" value="HTH_LACI_2"/>
    <property type="match status" value="1"/>
</dbReference>
<dbReference type="EMBL" id="JAHXDN010000002">
    <property type="protein sequence ID" value="MBW4708380.1"/>
    <property type="molecule type" value="Genomic_DNA"/>
</dbReference>
<dbReference type="PANTHER" id="PTHR30146:SF33">
    <property type="entry name" value="TRANSCRIPTIONAL REGULATOR"/>
    <property type="match status" value="1"/>
</dbReference>
<comment type="caution">
    <text evidence="2">The sequence shown here is derived from an EMBL/GenBank/DDBJ whole genome shotgun (WGS) entry which is preliminary data.</text>
</comment>
<dbReference type="GO" id="GO:0003700">
    <property type="term" value="F:DNA-binding transcription factor activity"/>
    <property type="evidence" value="ECO:0007669"/>
    <property type="project" value="TreeGrafter"/>
</dbReference>
<reference evidence="2" key="1">
    <citation type="submission" date="2021-07" db="EMBL/GenBank/DDBJ databases">
        <title>Roseobacter insulae sp. nov., isolated from a tidal flat.</title>
        <authorList>
            <person name="Park S."/>
            <person name="Yoon J.-H."/>
        </authorList>
    </citation>
    <scope>NUCLEOTIDE SEQUENCE</scope>
    <source>
        <strain evidence="2">YSTF-M11</strain>
    </source>
</reference>
<evidence type="ECO:0000313" key="2">
    <source>
        <dbReference type="EMBL" id="MBW4708380.1"/>
    </source>
</evidence>
<dbReference type="SMART" id="SM00354">
    <property type="entry name" value="HTH_LACI"/>
    <property type="match status" value="1"/>
</dbReference>
<dbReference type="CDD" id="cd01392">
    <property type="entry name" value="HTH_LacI"/>
    <property type="match status" value="1"/>
</dbReference>